<evidence type="ECO:0000256" key="3">
    <source>
        <dbReference type="ARBA" id="ARBA00023015"/>
    </source>
</evidence>
<proteinExistence type="predicted"/>
<dbReference type="EMBL" id="GBHO01038697">
    <property type="protein sequence ID" value="JAG04907.1"/>
    <property type="molecule type" value="Transcribed_RNA"/>
</dbReference>
<keyword evidence="4" id="KW-0804">Transcription</keyword>
<comment type="function">
    <text evidence="5">Involved in transvection phenomena (= synapsis-dependent gene expression), where the synaptic pairing of chromosomes carrying genes with which zeste interacts influences the expression of these genes. Zeste binds to DNA and stimulates transcription from a nearby promoter.</text>
</comment>
<name>A0A0A9W8X8_LYGHE</name>
<dbReference type="AlphaFoldDB" id="A0A0A9W8X8"/>
<evidence type="ECO:0000259" key="7">
    <source>
        <dbReference type="Pfam" id="PF13873"/>
    </source>
</evidence>
<dbReference type="InterPro" id="IPR028002">
    <property type="entry name" value="Myb_DNA-bind_5"/>
</dbReference>
<sequence>ERELLKQAVLHRKSILLNKRTDAVSVSAKNRCWEELTNELNSRPNGIKRTTAQLKKCWDNIKSRRKHELSSEKRERMKTGGGPYTSTTREDPELDSIGVDIELK</sequence>
<gene>
    <name evidence="8" type="ORF">CM83_105183</name>
</gene>
<organism evidence="8">
    <name type="scientific">Lygus hesperus</name>
    <name type="common">Western plant bug</name>
    <dbReference type="NCBI Taxonomy" id="30085"/>
    <lineage>
        <taxon>Eukaryota</taxon>
        <taxon>Metazoa</taxon>
        <taxon>Ecdysozoa</taxon>
        <taxon>Arthropoda</taxon>
        <taxon>Hexapoda</taxon>
        <taxon>Insecta</taxon>
        <taxon>Pterygota</taxon>
        <taxon>Neoptera</taxon>
        <taxon>Paraneoptera</taxon>
        <taxon>Hemiptera</taxon>
        <taxon>Heteroptera</taxon>
        <taxon>Panheteroptera</taxon>
        <taxon>Cimicomorpha</taxon>
        <taxon>Miridae</taxon>
        <taxon>Mirini</taxon>
        <taxon>Lygus</taxon>
    </lineage>
</organism>
<feature type="compositionally biased region" description="Basic and acidic residues" evidence="6">
    <location>
        <begin position="63"/>
        <end position="78"/>
    </location>
</feature>
<comment type="subunit">
    <text evidence="1">Self-associates forming complexes of several hundred monomers.</text>
</comment>
<feature type="non-terminal residue" evidence="8">
    <location>
        <position position="104"/>
    </location>
</feature>
<feature type="non-terminal residue" evidence="8">
    <location>
        <position position="1"/>
    </location>
</feature>
<evidence type="ECO:0000256" key="2">
    <source>
        <dbReference type="ARBA" id="ARBA00016807"/>
    </source>
</evidence>
<accession>A0A0A9W8X8</accession>
<evidence type="ECO:0000256" key="5">
    <source>
        <dbReference type="ARBA" id="ARBA00025466"/>
    </source>
</evidence>
<evidence type="ECO:0000256" key="1">
    <source>
        <dbReference type="ARBA" id="ARBA00011764"/>
    </source>
</evidence>
<keyword evidence="3" id="KW-0805">Transcription regulation</keyword>
<evidence type="ECO:0000256" key="4">
    <source>
        <dbReference type="ARBA" id="ARBA00023163"/>
    </source>
</evidence>
<evidence type="ECO:0000313" key="8">
    <source>
        <dbReference type="EMBL" id="JAG04907.1"/>
    </source>
</evidence>
<feature type="domain" description="Myb/SANT-like DNA-binding" evidence="7">
    <location>
        <begin position="1"/>
        <end position="69"/>
    </location>
</feature>
<reference evidence="8" key="1">
    <citation type="journal article" date="2014" name="PLoS ONE">
        <title>Transcriptome-Based Identification of ABC Transporters in the Western Tarnished Plant Bug Lygus hesperus.</title>
        <authorList>
            <person name="Hull J.J."/>
            <person name="Chaney K."/>
            <person name="Geib S.M."/>
            <person name="Fabrick J.A."/>
            <person name="Brent C.S."/>
            <person name="Walsh D."/>
            <person name="Lavine L.C."/>
        </authorList>
    </citation>
    <scope>NUCLEOTIDE SEQUENCE</scope>
</reference>
<dbReference type="PANTHER" id="PTHR21411">
    <property type="entry name" value="APONTIC"/>
    <property type="match status" value="1"/>
</dbReference>
<protein>
    <recommendedName>
        <fullName evidence="2">Regulatory protein zeste</fullName>
    </recommendedName>
</protein>
<dbReference type="Pfam" id="PF13873">
    <property type="entry name" value="Myb_DNA-bind_5"/>
    <property type="match status" value="1"/>
</dbReference>
<reference evidence="8" key="2">
    <citation type="submission" date="2014-07" db="EMBL/GenBank/DDBJ databases">
        <authorList>
            <person name="Hull J."/>
        </authorList>
    </citation>
    <scope>NUCLEOTIDE SEQUENCE</scope>
</reference>
<evidence type="ECO:0000256" key="6">
    <source>
        <dbReference type="SAM" id="MobiDB-lite"/>
    </source>
</evidence>
<feature type="region of interest" description="Disordered" evidence="6">
    <location>
        <begin position="63"/>
        <end position="104"/>
    </location>
</feature>
<dbReference type="PANTHER" id="PTHR21411:SF0">
    <property type="entry name" value="REGULATORY PROTEIN ZESTE"/>
    <property type="match status" value="1"/>
</dbReference>